<comment type="caution">
    <text evidence="5">The sequence shown here is derived from an EMBL/GenBank/DDBJ whole genome shotgun (WGS) entry which is preliminary data.</text>
</comment>
<keyword evidence="1" id="KW-0805">Transcription regulation</keyword>
<evidence type="ECO:0000256" key="2">
    <source>
        <dbReference type="ARBA" id="ARBA00023125"/>
    </source>
</evidence>
<dbReference type="Gene3D" id="1.10.10.10">
    <property type="entry name" value="Winged helix-like DNA-binding domain superfamily/Winged helix DNA-binding domain"/>
    <property type="match status" value="1"/>
</dbReference>
<dbReference type="GO" id="GO:0003700">
    <property type="term" value="F:DNA-binding transcription factor activity"/>
    <property type="evidence" value="ECO:0007669"/>
    <property type="project" value="InterPro"/>
</dbReference>
<dbReference type="Pfam" id="PF00455">
    <property type="entry name" value="DeoRC"/>
    <property type="match status" value="1"/>
</dbReference>
<dbReference type="SMART" id="SM01134">
    <property type="entry name" value="DeoRC"/>
    <property type="match status" value="1"/>
</dbReference>
<dbReference type="SUPFAM" id="SSF100950">
    <property type="entry name" value="NagB/RpiA/CoA transferase-like"/>
    <property type="match status" value="1"/>
</dbReference>
<accession>A0A2S7T5C2</accession>
<name>A0A2S7T5C2_9FLAO</name>
<dbReference type="InterPro" id="IPR037171">
    <property type="entry name" value="NagB/RpiA_transferase-like"/>
</dbReference>
<proteinExistence type="predicted"/>
<dbReference type="Proteomes" id="UP000239366">
    <property type="component" value="Unassembled WGS sequence"/>
</dbReference>
<dbReference type="EMBL" id="MQVX01000001">
    <property type="protein sequence ID" value="PQJ14727.1"/>
    <property type="molecule type" value="Genomic_DNA"/>
</dbReference>
<dbReference type="SMART" id="SM00420">
    <property type="entry name" value="HTH_DEOR"/>
    <property type="match status" value="1"/>
</dbReference>
<dbReference type="PROSITE" id="PS00894">
    <property type="entry name" value="HTH_DEOR_1"/>
    <property type="match status" value="1"/>
</dbReference>
<dbReference type="Pfam" id="PF08220">
    <property type="entry name" value="HTH_DeoR"/>
    <property type="match status" value="1"/>
</dbReference>
<dbReference type="InterPro" id="IPR050313">
    <property type="entry name" value="Carb_Metab_HTH_regulators"/>
</dbReference>
<dbReference type="RefSeq" id="WP_105000361.1">
    <property type="nucleotide sequence ID" value="NZ_MQVX01000001.1"/>
</dbReference>
<dbReference type="InterPro" id="IPR001034">
    <property type="entry name" value="DeoR_HTH"/>
</dbReference>
<evidence type="ECO:0000259" key="4">
    <source>
        <dbReference type="PROSITE" id="PS51000"/>
    </source>
</evidence>
<dbReference type="GO" id="GO:0003677">
    <property type="term" value="F:DNA binding"/>
    <property type="evidence" value="ECO:0007669"/>
    <property type="project" value="UniProtKB-KW"/>
</dbReference>
<evidence type="ECO:0000313" key="5">
    <source>
        <dbReference type="EMBL" id="PQJ14727.1"/>
    </source>
</evidence>
<evidence type="ECO:0000256" key="1">
    <source>
        <dbReference type="ARBA" id="ARBA00023015"/>
    </source>
</evidence>
<dbReference type="InterPro" id="IPR036390">
    <property type="entry name" value="WH_DNA-bd_sf"/>
</dbReference>
<dbReference type="SUPFAM" id="SSF46785">
    <property type="entry name" value="Winged helix' DNA-binding domain"/>
    <property type="match status" value="1"/>
</dbReference>
<reference evidence="6" key="1">
    <citation type="submission" date="2016-11" db="EMBL/GenBank/DDBJ databases">
        <title>Trade-off between light-utilization and light-protection in marine flavobacteria.</title>
        <authorList>
            <person name="Kumagai Y."/>
            <person name="Yoshizawa S."/>
            <person name="Kogure K."/>
        </authorList>
    </citation>
    <scope>NUCLEOTIDE SEQUENCE [LARGE SCALE GENOMIC DNA]</scope>
    <source>
        <strain evidence="6">SG-18</strain>
    </source>
</reference>
<gene>
    <name evidence="5" type="ORF">BST99_02285</name>
</gene>
<sequence length="249" mass="27919">MLKSERHQIILKEVEKRNRVQLQDLVQRLNVSIDTVRRDVKELDGEHKLRKVHGGAVSLGFASFSPQRNSIYALEAKTHIAEKAIGMVSEGQVIFLDGGTTCLEMARSLPAEWELKVFTHSIPVALELLQKPRYTVEFIGGTLSPESHLAQGIAAVRQLAELHLDMAFIGTGYVDAEHGLSESVWETAQMKKSLIEAARKTVLLCISEKVNSHHRFRSCSLDRIATLITEKDPGDSELKNFQNLQLDLR</sequence>
<dbReference type="InterPro" id="IPR036388">
    <property type="entry name" value="WH-like_DNA-bd_sf"/>
</dbReference>
<dbReference type="OrthoDB" id="9798651at2"/>
<dbReference type="Gene3D" id="3.40.50.1360">
    <property type="match status" value="1"/>
</dbReference>
<evidence type="ECO:0000313" key="6">
    <source>
        <dbReference type="Proteomes" id="UP000239366"/>
    </source>
</evidence>
<dbReference type="PANTHER" id="PTHR30363">
    <property type="entry name" value="HTH-TYPE TRANSCRIPTIONAL REGULATOR SRLR-RELATED"/>
    <property type="match status" value="1"/>
</dbReference>
<feature type="domain" description="HTH deoR-type" evidence="4">
    <location>
        <begin position="3"/>
        <end position="58"/>
    </location>
</feature>
<keyword evidence="2" id="KW-0238">DNA-binding</keyword>
<dbReference type="PANTHER" id="PTHR30363:SF44">
    <property type="entry name" value="AGA OPERON TRANSCRIPTIONAL REPRESSOR-RELATED"/>
    <property type="match status" value="1"/>
</dbReference>
<dbReference type="InterPro" id="IPR014036">
    <property type="entry name" value="DeoR-like_C"/>
</dbReference>
<dbReference type="InterPro" id="IPR018356">
    <property type="entry name" value="Tscrpt_reg_HTH_DeoR_CS"/>
</dbReference>
<protein>
    <submittedName>
        <fullName evidence="5">DeoR family transcriptional regulator</fullName>
    </submittedName>
</protein>
<organism evidence="5 6">
    <name type="scientific">Aureicoccus marinus</name>
    <dbReference type="NCBI Taxonomy" id="754435"/>
    <lineage>
        <taxon>Bacteria</taxon>
        <taxon>Pseudomonadati</taxon>
        <taxon>Bacteroidota</taxon>
        <taxon>Flavobacteriia</taxon>
        <taxon>Flavobacteriales</taxon>
        <taxon>Flavobacteriaceae</taxon>
        <taxon>Aureicoccus</taxon>
    </lineage>
</organism>
<evidence type="ECO:0000256" key="3">
    <source>
        <dbReference type="ARBA" id="ARBA00023163"/>
    </source>
</evidence>
<dbReference type="PROSITE" id="PS51000">
    <property type="entry name" value="HTH_DEOR_2"/>
    <property type="match status" value="1"/>
</dbReference>
<dbReference type="AlphaFoldDB" id="A0A2S7T5C2"/>
<keyword evidence="6" id="KW-1185">Reference proteome</keyword>
<dbReference type="PRINTS" id="PR00037">
    <property type="entry name" value="HTHLACR"/>
</dbReference>
<keyword evidence="3" id="KW-0804">Transcription</keyword>